<dbReference type="InterPro" id="IPR005471">
    <property type="entry name" value="Tscrpt_reg_IclR_N"/>
</dbReference>
<dbReference type="PROSITE" id="PS51077">
    <property type="entry name" value="HTH_ICLR"/>
    <property type="match status" value="1"/>
</dbReference>
<dbReference type="GO" id="GO:0003700">
    <property type="term" value="F:DNA-binding transcription factor activity"/>
    <property type="evidence" value="ECO:0007669"/>
    <property type="project" value="TreeGrafter"/>
</dbReference>
<keyword evidence="3" id="KW-0804">Transcription</keyword>
<dbReference type="RefSeq" id="WP_106590360.1">
    <property type="nucleotide sequence ID" value="NZ_PYGI01000002.1"/>
</dbReference>
<sequence>MVKSIESLARGLHVVEAIRLHAPASLALLHQHTGFSKATLLRILKTLQEAGWVYRALGDSRYRLSFTASRKMPENDPGEQLAELAAPIIQELQSRLRWPVDIAMRDELAMKIVETTRLHSVFILNRQVMGYRPPFLFSGNGRAYLAFCPEEERRSIIAGLKAGKGKEGRLACDSVWLQQLLDVTRHQGYGVRESSYFGVGTTEGEQVEAIAVPVFQGGSVRATLALSWPQGAISQPELHQHYYPLLRAAADRLAEQLHQQG</sequence>
<evidence type="ECO:0000256" key="3">
    <source>
        <dbReference type="ARBA" id="ARBA00023163"/>
    </source>
</evidence>
<reference evidence="6 7" key="1">
    <citation type="submission" date="2018-03" db="EMBL/GenBank/DDBJ databases">
        <title>Genomic Encyclopedia of Archaeal and Bacterial Type Strains, Phase II (KMG-II): from individual species to whole genera.</title>
        <authorList>
            <person name="Goeker M."/>
        </authorList>
    </citation>
    <scope>NUCLEOTIDE SEQUENCE [LARGE SCALE GENOMIC DNA]</scope>
    <source>
        <strain evidence="6 7">DSM 17586</strain>
    </source>
</reference>
<dbReference type="InterPro" id="IPR036388">
    <property type="entry name" value="WH-like_DNA-bd_sf"/>
</dbReference>
<comment type="caution">
    <text evidence="6">The sequence shown here is derived from an EMBL/GenBank/DDBJ whole genome shotgun (WGS) entry which is preliminary data.</text>
</comment>
<feature type="domain" description="HTH iclR-type" evidence="4">
    <location>
        <begin position="5"/>
        <end position="66"/>
    </location>
</feature>
<keyword evidence="1" id="KW-0805">Transcription regulation</keyword>
<dbReference type="EMBL" id="PYGI01000002">
    <property type="protein sequence ID" value="PSL16127.1"/>
    <property type="molecule type" value="Genomic_DNA"/>
</dbReference>
<evidence type="ECO:0000313" key="6">
    <source>
        <dbReference type="EMBL" id="PSL16127.1"/>
    </source>
</evidence>
<name>A0A2P8F334_9GAMM</name>
<dbReference type="InterPro" id="IPR036390">
    <property type="entry name" value="WH_DNA-bd_sf"/>
</dbReference>
<dbReference type="Proteomes" id="UP000242133">
    <property type="component" value="Unassembled WGS sequence"/>
</dbReference>
<dbReference type="Pfam" id="PF01614">
    <property type="entry name" value="IclR_C"/>
    <property type="match status" value="1"/>
</dbReference>
<evidence type="ECO:0000259" key="4">
    <source>
        <dbReference type="PROSITE" id="PS51077"/>
    </source>
</evidence>
<protein>
    <submittedName>
        <fullName evidence="6">IclR family transcriptional regulator</fullName>
    </submittedName>
</protein>
<evidence type="ECO:0000256" key="2">
    <source>
        <dbReference type="ARBA" id="ARBA00023125"/>
    </source>
</evidence>
<evidence type="ECO:0000256" key="1">
    <source>
        <dbReference type="ARBA" id="ARBA00023015"/>
    </source>
</evidence>
<dbReference type="PANTHER" id="PTHR30136">
    <property type="entry name" value="HELIX-TURN-HELIX TRANSCRIPTIONAL REGULATOR, ICLR FAMILY"/>
    <property type="match status" value="1"/>
</dbReference>
<dbReference type="Gene3D" id="3.30.450.40">
    <property type="match status" value="1"/>
</dbReference>
<dbReference type="AlphaFoldDB" id="A0A2P8F334"/>
<dbReference type="InterPro" id="IPR050707">
    <property type="entry name" value="HTH_MetabolicPath_Reg"/>
</dbReference>
<dbReference type="InterPro" id="IPR029016">
    <property type="entry name" value="GAF-like_dom_sf"/>
</dbReference>
<accession>A0A2P8F334</accession>
<dbReference type="GO" id="GO:0045892">
    <property type="term" value="P:negative regulation of DNA-templated transcription"/>
    <property type="evidence" value="ECO:0007669"/>
    <property type="project" value="TreeGrafter"/>
</dbReference>
<dbReference type="Pfam" id="PF09339">
    <property type="entry name" value="HTH_IclR"/>
    <property type="match status" value="1"/>
</dbReference>
<dbReference type="PANTHER" id="PTHR30136:SF23">
    <property type="entry name" value="DNA-BINDING TRANSCRIPTIONAL ACTIVATOR MHPR"/>
    <property type="match status" value="1"/>
</dbReference>
<feature type="domain" description="IclR-ED" evidence="5">
    <location>
        <begin position="60"/>
        <end position="259"/>
    </location>
</feature>
<gene>
    <name evidence="6" type="ORF">CLV44_10250</name>
</gene>
<dbReference type="Gene3D" id="1.10.10.10">
    <property type="entry name" value="Winged helix-like DNA-binding domain superfamily/Winged helix DNA-binding domain"/>
    <property type="match status" value="1"/>
</dbReference>
<dbReference type="InterPro" id="IPR014757">
    <property type="entry name" value="Tscrpt_reg_IclR_C"/>
</dbReference>
<evidence type="ECO:0000313" key="7">
    <source>
        <dbReference type="Proteomes" id="UP000242133"/>
    </source>
</evidence>
<keyword evidence="2" id="KW-0238">DNA-binding</keyword>
<organism evidence="6 7">
    <name type="scientific">Marinobacterium halophilum</name>
    <dbReference type="NCBI Taxonomy" id="267374"/>
    <lineage>
        <taxon>Bacteria</taxon>
        <taxon>Pseudomonadati</taxon>
        <taxon>Pseudomonadota</taxon>
        <taxon>Gammaproteobacteria</taxon>
        <taxon>Oceanospirillales</taxon>
        <taxon>Oceanospirillaceae</taxon>
        <taxon>Marinobacterium</taxon>
    </lineage>
</organism>
<dbReference type="SUPFAM" id="SSF55781">
    <property type="entry name" value="GAF domain-like"/>
    <property type="match status" value="1"/>
</dbReference>
<proteinExistence type="predicted"/>
<dbReference type="OrthoDB" id="9807558at2"/>
<keyword evidence="7" id="KW-1185">Reference proteome</keyword>
<evidence type="ECO:0000259" key="5">
    <source>
        <dbReference type="PROSITE" id="PS51078"/>
    </source>
</evidence>
<dbReference type="SUPFAM" id="SSF46785">
    <property type="entry name" value="Winged helix' DNA-binding domain"/>
    <property type="match status" value="1"/>
</dbReference>
<dbReference type="GO" id="GO:0003677">
    <property type="term" value="F:DNA binding"/>
    <property type="evidence" value="ECO:0007669"/>
    <property type="project" value="UniProtKB-KW"/>
</dbReference>
<dbReference type="SMART" id="SM00346">
    <property type="entry name" value="HTH_ICLR"/>
    <property type="match status" value="1"/>
</dbReference>
<dbReference type="PROSITE" id="PS51078">
    <property type="entry name" value="ICLR_ED"/>
    <property type="match status" value="1"/>
</dbReference>